<evidence type="ECO:0000313" key="4">
    <source>
        <dbReference type="EMBL" id="MDI6101903.1"/>
    </source>
</evidence>
<feature type="compositionally biased region" description="Polar residues" evidence="1">
    <location>
        <begin position="407"/>
        <end position="416"/>
    </location>
</feature>
<evidence type="ECO:0000256" key="1">
    <source>
        <dbReference type="SAM" id="MobiDB-lite"/>
    </source>
</evidence>
<gene>
    <name evidence="4" type="ORF">QLQ12_25110</name>
</gene>
<organism evidence="4 5">
    <name type="scientific">Actinoplanes sandaracinus</name>
    <dbReference type="NCBI Taxonomy" id="3045177"/>
    <lineage>
        <taxon>Bacteria</taxon>
        <taxon>Bacillati</taxon>
        <taxon>Actinomycetota</taxon>
        <taxon>Actinomycetes</taxon>
        <taxon>Micromonosporales</taxon>
        <taxon>Micromonosporaceae</taxon>
        <taxon>Actinoplanes</taxon>
    </lineage>
</organism>
<feature type="transmembrane region" description="Helical" evidence="2">
    <location>
        <begin position="220"/>
        <end position="237"/>
    </location>
</feature>
<comment type="caution">
    <text evidence="4">The sequence shown here is derived from an EMBL/GenBank/DDBJ whole genome shotgun (WGS) entry which is preliminary data.</text>
</comment>
<feature type="compositionally biased region" description="Basic and acidic residues" evidence="1">
    <location>
        <begin position="374"/>
        <end position="386"/>
    </location>
</feature>
<keyword evidence="2" id="KW-0472">Membrane</keyword>
<keyword evidence="4" id="KW-0808">Transferase</keyword>
<dbReference type="InterPro" id="IPR002656">
    <property type="entry name" value="Acyl_transf_3_dom"/>
</dbReference>
<dbReference type="Proteomes" id="UP001241758">
    <property type="component" value="Unassembled WGS sequence"/>
</dbReference>
<feature type="domain" description="Acyltransferase 3" evidence="3">
    <location>
        <begin position="15"/>
        <end position="334"/>
    </location>
</feature>
<protein>
    <submittedName>
        <fullName evidence="4">Acyltransferase</fullName>
        <ecNumber evidence="4">2.3.-.-</ecNumber>
    </submittedName>
</protein>
<proteinExistence type="predicted"/>
<keyword evidence="5" id="KW-1185">Reference proteome</keyword>
<sequence>MAEPNDASARRGRLAALDGLRLAAALMVVLYHYTGQISTAWSQDTGRLFPQVHNYTSYGWTGVYLFFVISGFVICMSGWNRPLRAFFISRVVRLYPAYWFAIIAVTVVTTFYPVIQKPAEPEQVLINLTMLQDPHRVGNIDAVYWTLWAELRFYLLFALVVWRGLTYRRVVAFCVLWTVASLFAGYSEEPMFRSLVQPESSSFFIGGVAIYLMHRFGQDILLWSIIGICFLRGQLYLTSSLPEMQKNTHAGGSWHGVTILLAVFYLLVIGVALGYFSWAKWRWLTAAGALTYPLYLLHEVIGWTVIKKLNAVVSAWPLTLGLIACMLVLSYLVNRFVEEPLAKPMKRALSKALDRLAADRSGSDTRPALNSPDDDTRRVESPRHGDAWNPWNGDVSGRGAQADDTRTNGVDSSHVPTQEIKFVHRPR</sequence>
<feature type="region of interest" description="Disordered" evidence="1">
    <location>
        <begin position="359"/>
        <end position="427"/>
    </location>
</feature>
<keyword evidence="2" id="KW-0812">Transmembrane</keyword>
<dbReference type="InterPro" id="IPR050879">
    <property type="entry name" value="Acyltransferase_3"/>
</dbReference>
<feature type="transmembrane region" description="Helical" evidence="2">
    <location>
        <begin position="58"/>
        <end position="76"/>
    </location>
</feature>
<feature type="transmembrane region" description="Helical" evidence="2">
    <location>
        <begin position="20"/>
        <end position="38"/>
    </location>
</feature>
<feature type="transmembrane region" description="Helical" evidence="2">
    <location>
        <begin position="142"/>
        <end position="162"/>
    </location>
</feature>
<dbReference type="GO" id="GO:0016746">
    <property type="term" value="F:acyltransferase activity"/>
    <property type="evidence" value="ECO:0007669"/>
    <property type="project" value="UniProtKB-KW"/>
</dbReference>
<dbReference type="EC" id="2.3.-.-" evidence="4"/>
<dbReference type="Pfam" id="PF01757">
    <property type="entry name" value="Acyl_transf_3"/>
    <property type="match status" value="1"/>
</dbReference>
<feature type="transmembrane region" description="Helical" evidence="2">
    <location>
        <begin position="169"/>
        <end position="186"/>
    </location>
</feature>
<dbReference type="RefSeq" id="WP_282762902.1">
    <property type="nucleotide sequence ID" value="NZ_JASCTH010000017.1"/>
</dbReference>
<name>A0ABT6WQA1_9ACTN</name>
<evidence type="ECO:0000313" key="5">
    <source>
        <dbReference type="Proteomes" id="UP001241758"/>
    </source>
</evidence>
<feature type="transmembrane region" description="Helical" evidence="2">
    <location>
        <begin position="192"/>
        <end position="213"/>
    </location>
</feature>
<feature type="transmembrane region" description="Helical" evidence="2">
    <location>
        <begin position="283"/>
        <end position="306"/>
    </location>
</feature>
<reference evidence="4 5" key="1">
    <citation type="submission" date="2023-05" db="EMBL/GenBank/DDBJ databases">
        <title>Actinoplanes sp. NEAU-A12 genome sequencing.</title>
        <authorList>
            <person name="Wang Z.-S."/>
        </authorList>
    </citation>
    <scope>NUCLEOTIDE SEQUENCE [LARGE SCALE GENOMIC DNA]</scope>
    <source>
        <strain evidence="4 5">NEAU-A12</strain>
    </source>
</reference>
<dbReference type="PANTHER" id="PTHR23028:SF53">
    <property type="entry name" value="ACYL_TRANSF_3 DOMAIN-CONTAINING PROTEIN"/>
    <property type="match status" value="1"/>
</dbReference>
<feature type="transmembrane region" description="Helical" evidence="2">
    <location>
        <begin position="97"/>
        <end position="115"/>
    </location>
</feature>
<evidence type="ECO:0000256" key="2">
    <source>
        <dbReference type="SAM" id="Phobius"/>
    </source>
</evidence>
<keyword evidence="2" id="KW-1133">Transmembrane helix</keyword>
<dbReference type="EMBL" id="JASCTH010000017">
    <property type="protein sequence ID" value="MDI6101903.1"/>
    <property type="molecule type" value="Genomic_DNA"/>
</dbReference>
<dbReference type="PANTHER" id="PTHR23028">
    <property type="entry name" value="ACETYLTRANSFERASE"/>
    <property type="match status" value="1"/>
</dbReference>
<keyword evidence="4" id="KW-0012">Acyltransferase</keyword>
<feature type="transmembrane region" description="Helical" evidence="2">
    <location>
        <begin position="257"/>
        <end position="276"/>
    </location>
</feature>
<accession>A0ABT6WQA1</accession>
<evidence type="ECO:0000259" key="3">
    <source>
        <dbReference type="Pfam" id="PF01757"/>
    </source>
</evidence>
<feature type="transmembrane region" description="Helical" evidence="2">
    <location>
        <begin position="318"/>
        <end position="337"/>
    </location>
</feature>